<dbReference type="OrthoDB" id="1412518at2"/>
<keyword evidence="4" id="KW-1185">Reference proteome</keyword>
<comment type="caution">
    <text evidence="3">The sequence shown here is derived from an EMBL/GenBank/DDBJ whole genome shotgun (WGS) entry which is preliminary data.</text>
</comment>
<organism evidence="3 4">
    <name type="scientific">Aequorivita lipolytica</name>
    <dbReference type="NCBI Taxonomy" id="153267"/>
    <lineage>
        <taxon>Bacteria</taxon>
        <taxon>Pseudomonadati</taxon>
        <taxon>Bacteroidota</taxon>
        <taxon>Flavobacteriia</taxon>
        <taxon>Flavobacteriales</taxon>
        <taxon>Flavobacteriaceae</taxon>
        <taxon>Aequorivita</taxon>
    </lineage>
</organism>
<evidence type="ECO:0000259" key="2">
    <source>
        <dbReference type="Pfam" id="PF14371"/>
    </source>
</evidence>
<dbReference type="RefSeq" id="WP_111816921.1">
    <property type="nucleotide sequence ID" value="NZ_CBCRZQ010000012.1"/>
</dbReference>
<sequence>MKKSYIVSMISLLLFLFIAPAQAQRGYIKSKIKKNVRQDMEEKYAEPEKEKGKKALEDITYENDTRYPTPENAVQATLVVEIQSFKKNGKLDETTTSKIVFGKTGECMVMNEGEKNETRMLFDYKGAATYMINEKEKTAMKMPIINFQKMAEKMASQGGALEDKNGQWKRTDEQKEINGYSCRKHIYTNESEKTKVDAWVTQDISIDLSGNHLFGGQIKDFSKNASTATTSKLDENYPRGLMVRSIYYQKNSGTPSSEMNIATFKKSADPAYFDLSGYKVTDLLGKL</sequence>
<reference evidence="3 4" key="1">
    <citation type="submission" date="2019-08" db="EMBL/GenBank/DDBJ databases">
        <title>Genome of Aequorivita lipolytica Y10-2 (type strain).</title>
        <authorList>
            <person name="Bowman J.P."/>
        </authorList>
    </citation>
    <scope>NUCLEOTIDE SEQUENCE [LARGE SCALE GENOMIC DNA]</scope>
    <source>
        <strain evidence="3 4">Y10-2</strain>
    </source>
</reference>
<feature type="domain" description="DUF4412" evidence="2">
    <location>
        <begin position="97"/>
        <end position="266"/>
    </location>
</feature>
<feature type="chain" id="PRO_5022921656" evidence="1">
    <location>
        <begin position="24"/>
        <end position="287"/>
    </location>
</feature>
<proteinExistence type="predicted"/>
<gene>
    <name evidence="3" type="ORF">ESV24_13585</name>
</gene>
<protein>
    <submittedName>
        <fullName evidence="3">DUF4412 domain-containing protein</fullName>
    </submittedName>
</protein>
<evidence type="ECO:0000256" key="1">
    <source>
        <dbReference type="SAM" id="SignalP"/>
    </source>
</evidence>
<dbReference type="InterPro" id="IPR025524">
    <property type="entry name" value="DUF4412"/>
</dbReference>
<dbReference type="EMBL" id="VORU01000014">
    <property type="protein sequence ID" value="TXD68151.1"/>
    <property type="molecule type" value="Genomic_DNA"/>
</dbReference>
<dbReference type="Pfam" id="PF14371">
    <property type="entry name" value="DUF4412"/>
    <property type="match status" value="1"/>
</dbReference>
<feature type="signal peptide" evidence="1">
    <location>
        <begin position="1"/>
        <end position="23"/>
    </location>
</feature>
<dbReference type="Proteomes" id="UP000321945">
    <property type="component" value="Unassembled WGS sequence"/>
</dbReference>
<keyword evidence="1" id="KW-0732">Signal</keyword>
<accession>A0A5C6YLR2</accession>
<name>A0A5C6YLR2_9FLAO</name>
<evidence type="ECO:0000313" key="3">
    <source>
        <dbReference type="EMBL" id="TXD68151.1"/>
    </source>
</evidence>
<evidence type="ECO:0000313" key="4">
    <source>
        <dbReference type="Proteomes" id="UP000321945"/>
    </source>
</evidence>
<dbReference type="AlphaFoldDB" id="A0A5C6YLR2"/>